<dbReference type="EMBL" id="FMVN01000012">
    <property type="protein sequence ID" value="SCY63356.1"/>
    <property type="molecule type" value="Genomic_DNA"/>
</dbReference>
<dbReference type="KEGG" id="tmc:LMI_0883"/>
<reference evidence="4" key="2">
    <citation type="submission" date="2014-09" db="EMBL/GenBank/DDBJ databases">
        <authorList>
            <person name="Gomez-Valero L."/>
        </authorList>
    </citation>
    <scope>NUCLEOTIDE SEQUENCE [LARGE SCALE GENOMIC DNA]</scope>
    <source>
        <strain evidence="4">ATCC33218</strain>
    </source>
</reference>
<dbReference type="RefSeq" id="WP_045098656.1">
    <property type="nucleotide sequence ID" value="NZ_CP020614.1"/>
</dbReference>
<feature type="signal peptide" evidence="1">
    <location>
        <begin position="1"/>
        <end position="22"/>
    </location>
</feature>
<dbReference type="HOGENOM" id="CLU_083918_3_2_6"/>
<dbReference type="PANTHER" id="PTHR30289:SF1">
    <property type="entry name" value="PEBP (PHOSPHATIDYLETHANOLAMINE-BINDING PROTEIN) FAMILY PROTEIN"/>
    <property type="match status" value="1"/>
</dbReference>
<reference evidence="2" key="1">
    <citation type="submission" date="2014-09" db="EMBL/GenBank/DDBJ databases">
        <authorList>
            <person name="GOMEZ-VALERO Laura"/>
        </authorList>
    </citation>
    <scope>NUCLEOTIDE SEQUENCE</scope>
    <source>
        <strain evidence="2">ATCC33218</strain>
    </source>
</reference>
<sequence length="171" mass="18777">MKNRYSSLVFILLSCLSVGSFASSLSLESPAFNVNTPIPRQYTCDGADISPPLFWQYPPANTQSFVLIVDDPDAPSGDWVHWLVFNIPANTWLLPEAAENPTGAVTGQNSWGQATYRGPCPPSGTHHYFFRLYALDTVLHLGSAADKSDVLKAMQDHVLETSELVGIYSKE</sequence>
<dbReference type="SUPFAM" id="SSF49777">
    <property type="entry name" value="PEBP-like"/>
    <property type="match status" value="1"/>
</dbReference>
<dbReference type="InterPro" id="IPR008914">
    <property type="entry name" value="PEBP"/>
</dbReference>
<dbReference type="Proteomes" id="UP000182998">
    <property type="component" value="Unassembled WGS sequence"/>
</dbReference>
<dbReference type="PANTHER" id="PTHR30289">
    <property type="entry name" value="UNCHARACTERIZED PROTEIN YBCL-RELATED"/>
    <property type="match status" value="1"/>
</dbReference>
<gene>
    <name evidence="2" type="ORF">LMI_0883</name>
    <name evidence="3" type="ORF">SAMN02982997_02302</name>
</gene>
<evidence type="ECO:0000256" key="1">
    <source>
        <dbReference type="SAM" id="SignalP"/>
    </source>
</evidence>
<dbReference type="InterPro" id="IPR005247">
    <property type="entry name" value="YbhB_YbcL/LppC-like"/>
</dbReference>
<reference evidence="3 5" key="3">
    <citation type="submission" date="2016-10" db="EMBL/GenBank/DDBJ databases">
        <authorList>
            <person name="Varghese N."/>
            <person name="Submissions S."/>
        </authorList>
    </citation>
    <scope>NUCLEOTIDE SEQUENCE [LARGE SCALE GENOMIC DNA]</scope>
    <source>
        <strain evidence="3 5">ATCC 33218</strain>
    </source>
</reference>
<dbReference type="Pfam" id="PF01161">
    <property type="entry name" value="PBP"/>
    <property type="match status" value="1"/>
</dbReference>
<dbReference type="STRING" id="451.B6N58_11020"/>
<keyword evidence="5" id="KW-1185">Reference proteome</keyword>
<evidence type="ECO:0000313" key="4">
    <source>
        <dbReference type="Proteomes" id="UP000032414"/>
    </source>
</evidence>
<dbReference type="NCBIfam" id="TIGR00481">
    <property type="entry name" value="YbhB/YbcL family Raf kinase inhibitor-like protein"/>
    <property type="match status" value="1"/>
</dbReference>
<dbReference type="OrthoDB" id="9797506at2"/>
<dbReference type="EMBL" id="LN614830">
    <property type="protein sequence ID" value="CEG60203.1"/>
    <property type="molecule type" value="Genomic_DNA"/>
</dbReference>
<keyword evidence="1" id="KW-0732">Signal</keyword>
<protein>
    <submittedName>
        <fullName evidence="2">Uncharacterized protein</fullName>
    </submittedName>
</protein>
<feature type="chain" id="PRO_5009750694" evidence="1">
    <location>
        <begin position="23"/>
        <end position="171"/>
    </location>
</feature>
<dbReference type="InterPro" id="IPR036610">
    <property type="entry name" value="PEBP-like_sf"/>
</dbReference>
<dbReference type="PROSITE" id="PS51257">
    <property type="entry name" value="PROKAR_LIPOPROTEIN"/>
    <property type="match status" value="1"/>
</dbReference>
<dbReference type="Proteomes" id="UP000032414">
    <property type="component" value="Chromosome I"/>
</dbReference>
<evidence type="ECO:0000313" key="2">
    <source>
        <dbReference type="EMBL" id="CEG60203.1"/>
    </source>
</evidence>
<accession>A0A098GCL3</accession>
<evidence type="ECO:0000313" key="5">
    <source>
        <dbReference type="Proteomes" id="UP000182998"/>
    </source>
</evidence>
<dbReference type="CDD" id="cd00865">
    <property type="entry name" value="PEBP_bact_arch"/>
    <property type="match status" value="1"/>
</dbReference>
<name>A0A098GCL3_LEGMI</name>
<proteinExistence type="predicted"/>
<dbReference type="PATRIC" id="fig|451.8.peg.361"/>
<dbReference type="AlphaFoldDB" id="A0A098GCL3"/>
<dbReference type="Gene3D" id="3.90.280.10">
    <property type="entry name" value="PEBP-like"/>
    <property type="match status" value="1"/>
</dbReference>
<organism evidence="2 4">
    <name type="scientific">Legionella micdadei</name>
    <name type="common">Tatlockia micdadei</name>
    <dbReference type="NCBI Taxonomy" id="451"/>
    <lineage>
        <taxon>Bacteria</taxon>
        <taxon>Pseudomonadati</taxon>
        <taxon>Pseudomonadota</taxon>
        <taxon>Gammaproteobacteria</taxon>
        <taxon>Legionellales</taxon>
        <taxon>Legionellaceae</taxon>
        <taxon>Legionella</taxon>
    </lineage>
</organism>
<evidence type="ECO:0000313" key="3">
    <source>
        <dbReference type="EMBL" id="SCY63356.1"/>
    </source>
</evidence>